<accession>A0A7J0DA26</accession>
<evidence type="ECO:0000313" key="3">
    <source>
        <dbReference type="Proteomes" id="UP000585474"/>
    </source>
</evidence>
<evidence type="ECO:0000256" key="1">
    <source>
        <dbReference type="SAM" id="Phobius"/>
    </source>
</evidence>
<feature type="transmembrane region" description="Helical" evidence="1">
    <location>
        <begin position="145"/>
        <end position="172"/>
    </location>
</feature>
<gene>
    <name evidence="2" type="ORF">Acr_00g0008420</name>
</gene>
<keyword evidence="1" id="KW-1133">Transmembrane helix</keyword>
<keyword evidence="1" id="KW-0472">Membrane</keyword>
<organism evidence="2 3">
    <name type="scientific">Actinidia rufa</name>
    <dbReference type="NCBI Taxonomy" id="165716"/>
    <lineage>
        <taxon>Eukaryota</taxon>
        <taxon>Viridiplantae</taxon>
        <taxon>Streptophyta</taxon>
        <taxon>Embryophyta</taxon>
        <taxon>Tracheophyta</taxon>
        <taxon>Spermatophyta</taxon>
        <taxon>Magnoliopsida</taxon>
        <taxon>eudicotyledons</taxon>
        <taxon>Gunneridae</taxon>
        <taxon>Pentapetalae</taxon>
        <taxon>asterids</taxon>
        <taxon>Ericales</taxon>
        <taxon>Actinidiaceae</taxon>
        <taxon>Actinidia</taxon>
    </lineage>
</organism>
<evidence type="ECO:0000313" key="2">
    <source>
        <dbReference type="EMBL" id="GFS29780.1"/>
    </source>
</evidence>
<reference evidence="3" key="1">
    <citation type="submission" date="2019-07" db="EMBL/GenBank/DDBJ databases">
        <title>De Novo Assembly of kiwifruit Actinidia rufa.</title>
        <authorList>
            <person name="Sugita-Konishi S."/>
            <person name="Sato K."/>
            <person name="Mori E."/>
            <person name="Abe Y."/>
            <person name="Kisaki G."/>
            <person name="Hamano K."/>
            <person name="Suezawa K."/>
            <person name="Otani M."/>
            <person name="Fukuda T."/>
            <person name="Manabe T."/>
            <person name="Gomi K."/>
            <person name="Tabuchi M."/>
            <person name="Akimitsu K."/>
            <person name="Kataoka I."/>
        </authorList>
    </citation>
    <scope>NUCLEOTIDE SEQUENCE [LARGE SCALE GENOMIC DNA]</scope>
    <source>
        <strain evidence="3">cv. Fuchu</strain>
    </source>
</reference>
<keyword evidence="1" id="KW-0812">Transmembrane</keyword>
<name>A0A7J0DA26_9ERIC</name>
<sequence length="361" mass="39790">MPVPLAYVWVWFSASMCGCDALCCSLLIGLISVICWSLDLRVDLFAVWSRSFRLFLGGKGKTGWILGHRPKSATSDPTYPQWDIDNCTILGWLFNSIKDMITFSMEELEQYEPLSDFPTEAATIVSQRLAHFKTLLPYHPYMGHLLLLMETSVVVAYSRLCLLPLLLIRWLLWLPLARVLPLLVVRLLALQPLLQALSATPIADQMAFVAFSSSGPPSSSGKTTCSTASTPGFVCYPLLLIKWLLWLSLARVLPLLVVRLLAPTMETLAILESGVLSFIQNYESKFLSEKGRHYPSGSTATLATGTAAFYAKTGHPTWVLNFGANDHMTGTPSLPDPDATTISTNLDGLPRPIPLFDSPPV</sequence>
<proteinExistence type="predicted"/>
<dbReference type="EMBL" id="BJWL01000099">
    <property type="protein sequence ID" value="GFS29780.1"/>
    <property type="molecule type" value="Genomic_DNA"/>
</dbReference>
<protein>
    <submittedName>
        <fullName evidence="2">Uncharacterized protein</fullName>
    </submittedName>
</protein>
<comment type="caution">
    <text evidence="2">The sequence shown here is derived from an EMBL/GenBank/DDBJ whole genome shotgun (WGS) entry which is preliminary data.</text>
</comment>
<dbReference type="Proteomes" id="UP000585474">
    <property type="component" value="Unassembled WGS sequence"/>
</dbReference>
<dbReference type="AlphaFoldDB" id="A0A7J0DA26"/>
<feature type="transmembrane region" description="Helical" evidence="1">
    <location>
        <begin position="6"/>
        <end position="36"/>
    </location>
</feature>
<keyword evidence="3" id="KW-1185">Reference proteome</keyword>